<dbReference type="EMBL" id="KU686203">
    <property type="protein sequence ID" value="AOV60111.1"/>
    <property type="molecule type" value="Genomic_DNA"/>
</dbReference>
<gene>
    <name evidence="1" type="ORF">P29A0810_175</name>
</gene>
<organism evidence="1 2">
    <name type="scientific">Synechococcus phage S-CAM8</name>
    <dbReference type="NCBI Taxonomy" id="754038"/>
    <lineage>
        <taxon>Viruses</taxon>
        <taxon>Duplodnaviria</taxon>
        <taxon>Heunggongvirae</taxon>
        <taxon>Uroviricota</taxon>
        <taxon>Caudoviricetes</taxon>
        <taxon>Pantevenvirales</taxon>
        <taxon>Kyanoviridae</taxon>
        <taxon>Neritesvirus</taxon>
        <taxon>Neritesvirus scam8</taxon>
    </lineage>
</organism>
<evidence type="ECO:0000313" key="1">
    <source>
        <dbReference type="EMBL" id="AOV60111.1"/>
    </source>
</evidence>
<evidence type="ECO:0000313" key="2">
    <source>
        <dbReference type="Proteomes" id="UP000224839"/>
    </source>
</evidence>
<dbReference type="Proteomes" id="UP000224839">
    <property type="component" value="Segment"/>
</dbReference>
<proteinExistence type="predicted"/>
<protein>
    <submittedName>
        <fullName evidence="1">Uncharacterized protein</fullName>
    </submittedName>
</protein>
<accession>A0A1D8KNB4</accession>
<name>A0A1D8KNB4_9CAUD</name>
<reference evidence="1 2" key="1">
    <citation type="journal article" date="2016" name="Virology">
        <title>The genomic content and context of auxiliary metabolic genes in marine cyanomyoviruses.</title>
        <authorList>
            <person name="Crummett L.T."/>
            <person name="Puxty R.J."/>
            <person name="Weihe C."/>
            <person name="Marston M.F."/>
            <person name="Martiny J.B."/>
        </authorList>
    </citation>
    <scope>NUCLEOTIDE SEQUENCE [LARGE SCALE GENOMIC DNA]</scope>
    <source>
        <strain evidence="1">0810PA29</strain>
    </source>
</reference>
<sequence length="50" mass="5893">MNKNHLKVLINDLEIVLHELKSEVYSDTESYLDSENVRRVHTYDDDGETD</sequence>